<name>A0ABD3P7Q7_9STRA</name>
<gene>
    <name evidence="1" type="ORF">ACHAW5_004952</name>
</gene>
<dbReference type="AlphaFoldDB" id="A0ABD3P7Q7"/>
<evidence type="ECO:0000313" key="2">
    <source>
        <dbReference type="Proteomes" id="UP001530315"/>
    </source>
</evidence>
<sequence>MTMINAYRIYKALVVTRTPDRRLLSMKEAIKEITFSLMQRGNPMRKREPFHPSPKVDLSRILGWVSGNKVRSDAEHQVAAEPARQEKWSAWRILSRMLKTQTWRTHQSCSAKAGSNVWLARGRKATMSCHATLIIIRSISMKLTAGVRNSSN</sequence>
<dbReference type="EMBL" id="JALLAZ020000953">
    <property type="protein sequence ID" value="KAL3783844.1"/>
    <property type="molecule type" value="Genomic_DNA"/>
</dbReference>
<proteinExistence type="predicted"/>
<keyword evidence="2" id="KW-1185">Reference proteome</keyword>
<comment type="caution">
    <text evidence="1">The sequence shown here is derived from an EMBL/GenBank/DDBJ whole genome shotgun (WGS) entry which is preliminary data.</text>
</comment>
<protein>
    <submittedName>
        <fullName evidence="1">Uncharacterized protein</fullName>
    </submittedName>
</protein>
<evidence type="ECO:0000313" key="1">
    <source>
        <dbReference type="EMBL" id="KAL3783844.1"/>
    </source>
</evidence>
<organism evidence="1 2">
    <name type="scientific">Stephanodiscus triporus</name>
    <dbReference type="NCBI Taxonomy" id="2934178"/>
    <lineage>
        <taxon>Eukaryota</taxon>
        <taxon>Sar</taxon>
        <taxon>Stramenopiles</taxon>
        <taxon>Ochrophyta</taxon>
        <taxon>Bacillariophyta</taxon>
        <taxon>Coscinodiscophyceae</taxon>
        <taxon>Thalassiosirophycidae</taxon>
        <taxon>Stephanodiscales</taxon>
        <taxon>Stephanodiscaceae</taxon>
        <taxon>Stephanodiscus</taxon>
    </lineage>
</organism>
<reference evidence="1 2" key="1">
    <citation type="submission" date="2024-10" db="EMBL/GenBank/DDBJ databases">
        <title>Updated reference genomes for cyclostephanoid diatoms.</title>
        <authorList>
            <person name="Roberts W.R."/>
            <person name="Alverson A.J."/>
        </authorList>
    </citation>
    <scope>NUCLEOTIDE SEQUENCE [LARGE SCALE GENOMIC DNA]</scope>
    <source>
        <strain evidence="1 2">AJA276-08</strain>
    </source>
</reference>
<accession>A0ABD3P7Q7</accession>
<dbReference type="Proteomes" id="UP001530315">
    <property type="component" value="Unassembled WGS sequence"/>
</dbReference>